<name>A0A4V2L5L6_9FLAO</name>
<keyword evidence="7" id="KW-1185">Reference proteome</keyword>
<keyword evidence="2 4" id="KW-0479">Metal-binding</keyword>
<evidence type="ECO:0000259" key="5">
    <source>
        <dbReference type="PROSITE" id="PS51007"/>
    </source>
</evidence>
<feature type="domain" description="Cytochrome c" evidence="5">
    <location>
        <begin position="101"/>
        <end position="184"/>
    </location>
</feature>
<dbReference type="OrthoDB" id="9796771at2"/>
<dbReference type="PROSITE" id="PS51257">
    <property type="entry name" value="PROKAR_LIPOPROTEIN"/>
    <property type="match status" value="1"/>
</dbReference>
<evidence type="ECO:0000256" key="2">
    <source>
        <dbReference type="ARBA" id="ARBA00022723"/>
    </source>
</evidence>
<evidence type="ECO:0000256" key="3">
    <source>
        <dbReference type="ARBA" id="ARBA00023004"/>
    </source>
</evidence>
<sequence length="187" mass="20736">MKSLLKIAVVTGIIVSFSSCKDNSKPNYQYMPNMYESVAYETYSESDAFNSPTGLKGKEGQLPPNGSIKRGFVPYEYPDTPEALLAVKAANLKSPLDSTKVDMKKAQELFDIYCAICHGTAGDGQGKLVKQQKFLGVPSYKDRQINEGSVFHVQTYGLNSMGSYANQLSQEERWMVASYVMELKSKL</sequence>
<dbReference type="SUPFAM" id="SSF46626">
    <property type="entry name" value="Cytochrome c"/>
    <property type="match status" value="1"/>
</dbReference>
<organism evidence="6 7">
    <name type="scientific">Flavobacterium silvisoli</name>
    <dbReference type="NCBI Taxonomy" id="2529433"/>
    <lineage>
        <taxon>Bacteria</taxon>
        <taxon>Pseudomonadati</taxon>
        <taxon>Bacteroidota</taxon>
        <taxon>Flavobacteriia</taxon>
        <taxon>Flavobacteriales</taxon>
        <taxon>Flavobacteriaceae</taxon>
        <taxon>Flavobacterium</taxon>
    </lineage>
</organism>
<accession>A0A4V2L5L6</accession>
<dbReference type="InterPro" id="IPR036909">
    <property type="entry name" value="Cyt_c-like_dom_sf"/>
</dbReference>
<evidence type="ECO:0000313" key="6">
    <source>
        <dbReference type="EMBL" id="TBX70951.1"/>
    </source>
</evidence>
<dbReference type="Proteomes" id="UP000293300">
    <property type="component" value="Unassembled WGS sequence"/>
</dbReference>
<evidence type="ECO:0000313" key="7">
    <source>
        <dbReference type="Proteomes" id="UP000293300"/>
    </source>
</evidence>
<evidence type="ECO:0000256" key="1">
    <source>
        <dbReference type="ARBA" id="ARBA00022617"/>
    </source>
</evidence>
<protein>
    <submittedName>
        <fullName evidence="6">Cytochrome c</fullName>
    </submittedName>
</protein>
<dbReference type="EMBL" id="SJPE01000001">
    <property type="protein sequence ID" value="TBX70951.1"/>
    <property type="molecule type" value="Genomic_DNA"/>
</dbReference>
<dbReference type="AlphaFoldDB" id="A0A4V2L5L6"/>
<comment type="caution">
    <text evidence="6">The sequence shown here is derived from an EMBL/GenBank/DDBJ whole genome shotgun (WGS) entry which is preliminary data.</text>
</comment>
<dbReference type="PANTHER" id="PTHR40394">
    <property type="entry name" value="LIPOPROTEIN-RELATED"/>
    <property type="match status" value="1"/>
</dbReference>
<dbReference type="PROSITE" id="PS51007">
    <property type="entry name" value="CYTC"/>
    <property type="match status" value="1"/>
</dbReference>
<dbReference type="PANTHER" id="PTHR40394:SF2">
    <property type="entry name" value="QUINOL:CYTOCHROME C OXIDOREDUCTASE MEMBRANE PROTEIN"/>
    <property type="match status" value="1"/>
</dbReference>
<dbReference type="RefSeq" id="WP_131474563.1">
    <property type="nucleotide sequence ID" value="NZ_SJPE01000001.1"/>
</dbReference>
<evidence type="ECO:0000256" key="4">
    <source>
        <dbReference type="PROSITE-ProRule" id="PRU00433"/>
    </source>
</evidence>
<proteinExistence type="predicted"/>
<dbReference type="Gene3D" id="1.10.760.10">
    <property type="entry name" value="Cytochrome c-like domain"/>
    <property type="match status" value="1"/>
</dbReference>
<dbReference type="InterPro" id="IPR009056">
    <property type="entry name" value="Cyt_c-like_dom"/>
</dbReference>
<gene>
    <name evidence="6" type="ORF">EZL74_00170</name>
</gene>
<dbReference type="GO" id="GO:0009055">
    <property type="term" value="F:electron transfer activity"/>
    <property type="evidence" value="ECO:0007669"/>
    <property type="project" value="InterPro"/>
</dbReference>
<reference evidence="6 7" key="1">
    <citation type="submission" date="2019-02" db="EMBL/GenBank/DDBJ databases">
        <title>Flavobacterium sp. RD-2-33 isolated from forest soil.</title>
        <authorList>
            <person name="Chaudhary D.K."/>
        </authorList>
    </citation>
    <scope>NUCLEOTIDE SEQUENCE [LARGE SCALE GENOMIC DNA]</scope>
    <source>
        <strain evidence="6 7">RD-2-33</strain>
    </source>
</reference>
<dbReference type="Pfam" id="PF13442">
    <property type="entry name" value="Cytochrome_CBB3"/>
    <property type="match status" value="1"/>
</dbReference>
<keyword evidence="3 4" id="KW-0408">Iron</keyword>
<dbReference type="GO" id="GO:0046872">
    <property type="term" value="F:metal ion binding"/>
    <property type="evidence" value="ECO:0007669"/>
    <property type="project" value="UniProtKB-KW"/>
</dbReference>
<dbReference type="GO" id="GO:0020037">
    <property type="term" value="F:heme binding"/>
    <property type="evidence" value="ECO:0007669"/>
    <property type="project" value="InterPro"/>
</dbReference>
<keyword evidence="1 4" id="KW-0349">Heme</keyword>